<dbReference type="Pfam" id="PF17764">
    <property type="entry name" value="PriA_3primeBD"/>
    <property type="match status" value="1"/>
</dbReference>
<sequence>MRQTFTYCLPSGNESKAQLVGCRVRVPFGSRTQTGLITQITTTPSQQALDKIKPVSEVLDQSSLLDPAVHSLCLWAAQYYQHSLGEALMLALPTALRKGQPARRSMQKYWLCTHKGRTVSPSQLQKKSPKQAELLALLQELGALSTAELKASSFSPTILKGLASKQLVELSEQFPELTATTAKTVPGHVLNEQQQQAVDTIHQSLGRFAALVLEGVTGSGKTEVYIAAIQQALDRGQQALLLVPEIGLTPQTVERVRRSVNQPVAILHSGLSDKERLDTWLDAQSGRARVVIGTRSAVFTSMPELGLIIVDEEHDGSFKQQDGFRYHARDLAVKRAQLQDLPVILGSATPSLETLNNLDKKRYQHLSLSVRAGNAVRPDIQLIDLRKENVDGGISESLLLRMRQHLTSGHQVLLFLNRRGYAPTLMCEQCGWIANCDHCDAHMTLHRQPARLLCHHCNHQQPIPHICPSCQSRQLQPLGLGTARTEERLSQLFMDTPVVRIDRDSTSQKNSFETKLEQIHSSDAMILIGTQMLAKGHHLPKVTLVAVLDADAGLFASDFRAAEKMAQMLTQVAGRAGRAELPGQVLIQTWHPQHPLFESLLLGGYGYYAREHLLPQRQLAGLPPFQPMAMIRADSRKEEHAQVFLAKVSQYLENFLHITGPLPAPLSRRAGMFRFWLTVQHPSRRQLQHYLNCLAEVIEQQRWASGISWGIDVDPHDLS</sequence>
<evidence type="ECO:0000256" key="12">
    <source>
        <dbReference type="HAMAP-Rule" id="MF_00983"/>
    </source>
</evidence>
<evidence type="ECO:0000256" key="3">
    <source>
        <dbReference type="ARBA" id="ARBA00022723"/>
    </source>
</evidence>
<dbReference type="EMBL" id="CP007142">
    <property type="protein sequence ID" value="AJQ93087.1"/>
    <property type="molecule type" value="Genomic_DNA"/>
</dbReference>
<dbReference type="Pfam" id="PF00270">
    <property type="entry name" value="DEAD"/>
    <property type="match status" value="1"/>
</dbReference>
<evidence type="ECO:0000256" key="10">
    <source>
        <dbReference type="ARBA" id="ARBA00023235"/>
    </source>
</evidence>
<feature type="binding site" evidence="12">
    <location>
        <position position="467"/>
    </location>
    <ligand>
        <name>Zn(2+)</name>
        <dbReference type="ChEBI" id="CHEBI:29105"/>
        <label>1</label>
    </ligand>
</feature>
<dbReference type="SMART" id="SM00490">
    <property type="entry name" value="HELICc"/>
    <property type="match status" value="1"/>
</dbReference>
<dbReference type="NCBIfam" id="NF004067">
    <property type="entry name" value="PRK05580.1-4"/>
    <property type="match status" value="1"/>
</dbReference>
<dbReference type="FunFam" id="3.40.1440.60:FF:000001">
    <property type="entry name" value="Primosomal protein N"/>
    <property type="match status" value="1"/>
</dbReference>
<dbReference type="InterPro" id="IPR014001">
    <property type="entry name" value="Helicase_ATP-bd"/>
</dbReference>
<evidence type="ECO:0000256" key="6">
    <source>
        <dbReference type="ARBA" id="ARBA00022806"/>
    </source>
</evidence>
<dbReference type="CDD" id="cd18804">
    <property type="entry name" value="SF2_C_priA"/>
    <property type="match status" value="1"/>
</dbReference>
<dbReference type="HOGENOM" id="CLU_013353_3_1_6"/>
<dbReference type="STRING" id="1445510.YC6258_01037"/>
<evidence type="ECO:0000256" key="5">
    <source>
        <dbReference type="ARBA" id="ARBA00022801"/>
    </source>
</evidence>
<feature type="binding site" evidence="12">
    <location>
        <position position="436"/>
    </location>
    <ligand>
        <name>Zn(2+)</name>
        <dbReference type="ChEBI" id="CHEBI:29105"/>
        <label>2</label>
    </ligand>
</feature>
<keyword evidence="10 12" id="KW-0413">Isomerase</keyword>
<keyword evidence="7 12" id="KW-0862">Zinc</keyword>
<dbReference type="AlphaFoldDB" id="A0A0C5VET9"/>
<proteinExistence type="inferred from homology"/>
<feature type="binding site" evidence="12">
    <location>
        <position position="427"/>
    </location>
    <ligand>
        <name>Zn(2+)</name>
        <dbReference type="ChEBI" id="CHEBI:29105"/>
        <label>1</label>
    </ligand>
</feature>
<dbReference type="GO" id="GO:0006269">
    <property type="term" value="P:DNA replication, synthesis of primer"/>
    <property type="evidence" value="ECO:0007669"/>
    <property type="project" value="UniProtKB-KW"/>
</dbReference>
<accession>A0A0C5VET9</accession>
<dbReference type="InterPro" id="IPR041222">
    <property type="entry name" value="PriA_3primeBD"/>
</dbReference>
<dbReference type="EC" id="5.6.2.4" evidence="12"/>
<dbReference type="InterPro" id="IPR042115">
    <property type="entry name" value="PriA_3primeBD_sf"/>
</dbReference>
<dbReference type="GO" id="GO:1990077">
    <property type="term" value="C:primosome complex"/>
    <property type="evidence" value="ECO:0007669"/>
    <property type="project" value="UniProtKB-UniRule"/>
</dbReference>
<keyword evidence="3 12" id="KW-0479">Metal-binding</keyword>
<reference evidence="14 15" key="1">
    <citation type="submission" date="2014-01" db="EMBL/GenBank/DDBJ databases">
        <title>Full genme sequencing of cellulolytic bacterium Gynuella sunshinyii YC6258T gen. nov., sp. nov.</title>
        <authorList>
            <person name="Khan H."/>
            <person name="Chung E.J."/>
            <person name="Chung Y.R."/>
        </authorList>
    </citation>
    <scope>NUCLEOTIDE SEQUENCE [LARGE SCALE GENOMIC DNA]</scope>
    <source>
        <strain evidence="14 15">YC6258</strain>
    </source>
</reference>
<comment type="similarity">
    <text evidence="12">Belongs to the helicase family. PriA subfamily.</text>
</comment>
<dbReference type="Pfam" id="PF18319">
    <property type="entry name" value="Zn_ribbon_PriA"/>
    <property type="match status" value="1"/>
</dbReference>
<dbReference type="Proteomes" id="UP000032266">
    <property type="component" value="Chromosome"/>
</dbReference>
<comment type="catalytic activity">
    <reaction evidence="11 12">
        <text>ATP + H2O = ADP + phosphate + H(+)</text>
        <dbReference type="Rhea" id="RHEA:13065"/>
        <dbReference type="ChEBI" id="CHEBI:15377"/>
        <dbReference type="ChEBI" id="CHEBI:15378"/>
        <dbReference type="ChEBI" id="CHEBI:30616"/>
        <dbReference type="ChEBI" id="CHEBI:43474"/>
        <dbReference type="ChEBI" id="CHEBI:456216"/>
        <dbReference type="EC" id="5.6.2.4"/>
    </reaction>
</comment>
<comment type="subunit">
    <text evidence="12">Component of the replication restart primosome.</text>
</comment>
<feature type="binding site" evidence="12">
    <location>
        <position position="439"/>
    </location>
    <ligand>
        <name>Zn(2+)</name>
        <dbReference type="ChEBI" id="CHEBI:29105"/>
        <label>2</label>
    </ligand>
</feature>
<dbReference type="InterPro" id="IPR011545">
    <property type="entry name" value="DEAD/DEAH_box_helicase_dom"/>
</dbReference>
<dbReference type="SMART" id="SM00487">
    <property type="entry name" value="DEXDc"/>
    <property type="match status" value="1"/>
</dbReference>
<evidence type="ECO:0000259" key="13">
    <source>
        <dbReference type="PROSITE" id="PS51192"/>
    </source>
</evidence>
<dbReference type="HAMAP" id="MF_00983">
    <property type="entry name" value="PriA"/>
    <property type="match status" value="1"/>
</dbReference>
<evidence type="ECO:0000256" key="9">
    <source>
        <dbReference type="ARBA" id="ARBA00023125"/>
    </source>
</evidence>
<dbReference type="PANTHER" id="PTHR30580:SF0">
    <property type="entry name" value="PRIMOSOMAL PROTEIN N"/>
    <property type="match status" value="1"/>
</dbReference>
<dbReference type="GO" id="GO:0008270">
    <property type="term" value="F:zinc ion binding"/>
    <property type="evidence" value="ECO:0007669"/>
    <property type="project" value="UniProtKB-UniRule"/>
</dbReference>
<feature type="binding site" evidence="12">
    <location>
        <position position="430"/>
    </location>
    <ligand>
        <name>Zn(2+)</name>
        <dbReference type="ChEBI" id="CHEBI:29105"/>
        <label>1</label>
    </ligand>
</feature>
<evidence type="ECO:0000313" key="14">
    <source>
        <dbReference type="EMBL" id="AJQ93087.1"/>
    </source>
</evidence>
<evidence type="ECO:0000256" key="8">
    <source>
        <dbReference type="ARBA" id="ARBA00022840"/>
    </source>
</evidence>
<comment type="function">
    <text evidence="12">Initiates the restart of stalled replication forks, which reloads the replicative helicase on sites other than the origin of replication. Recognizes and binds to abandoned replication forks and remodels them to uncover a helicase loading site. Promotes assembly of the primosome at these replication forks.</text>
</comment>
<dbReference type="PATRIC" id="fig|1445510.3.peg.1013"/>
<evidence type="ECO:0000256" key="11">
    <source>
        <dbReference type="ARBA" id="ARBA00048988"/>
    </source>
</evidence>
<evidence type="ECO:0000256" key="7">
    <source>
        <dbReference type="ARBA" id="ARBA00022833"/>
    </source>
</evidence>
<name>A0A0C5VET9_9GAMM</name>
<dbReference type="GO" id="GO:0006270">
    <property type="term" value="P:DNA replication initiation"/>
    <property type="evidence" value="ECO:0007669"/>
    <property type="project" value="TreeGrafter"/>
</dbReference>
<dbReference type="SUPFAM" id="SSF52540">
    <property type="entry name" value="P-loop containing nucleoside triphosphate hydrolases"/>
    <property type="match status" value="2"/>
</dbReference>
<keyword evidence="2 12" id="KW-0235">DNA replication</keyword>
<comment type="catalytic activity">
    <reaction evidence="12">
        <text>Couples ATP hydrolysis with the unwinding of duplex DNA by translocating in the 3'-5' direction.</text>
        <dbReference type="EC" id="5.6.2.4"/>
    </reaction>
</comment>
<dbReference type="GO" id="GO:0016887">
    <property type="term" value="F:ATP hydrolysis activity"/>
    <property type="evidence" value="ECO:0007669"/>
    <property type="project" value="RHEA"/>
</dbReference>
<dbReference type="InterPro" id="IPR027417">
    <property type="entry name" value="P-loop_NTPase"/>
</dbReference>
<dbReference type="GO" id="GO:0043138">
    <property type="term" value="F:3'-5' DNA helicase activity"/>
    <property type="evidence" value="ECO:0007669"/>
    <property type="project" value="UniProtKB-EC"/>
</dbReference>
<dbReference type="InterPro" id="IPR005259">
    <property type="entry name" value="PriA"/>
</dbReference>
<evidence type="ECO:0000256" key="4">
    <source>
        <dbReference type="ARBA" id="ARBA00022741"/>
    </source>
</evidence>
<dbReference type="GO" id="GO:0006302">
    <property type="term" value="P:double-strand break repair"/>
    <property type="evidence" value="ECO:0007669"/>
    <property type="project" value="InterPro"/>
</dbReference>
<organism evidence="14 15">
    <name type="scientific">Gynuella sunshinyii YC6258</name>
    <dbReference type="NCBI Taxonomy" id="1445510"/>
    <lineage>
        <taxon>Bacteria</taxon>
        <taxon>Pseudomonadati</taxon>
        <taxon>Pseudomonadota</taxon>
        <taxon>Gammaproteobacteria</taxon>
        <taxon>Oceanospirillales</taxon>
        <taxon>Saccharospirillaceae</taxon>
        <taxon>Gynuella</taxon>
    </lineage>
</organism>
<keyword evidence="9 12" id="KW-0238">DNA-binding</keyword>
<dbReference type="GO" id="GO:0006310">
    <property type="term" value="P:DNA recombination"/>
    <property type="evidence" value="ECO:0007669"/>
    <property type="project" value="InterPro"/>
</dbReference>
<feature type="binding site" evidence="12">
    <location>
        <position position="454"/>
    </location>
    <ligand>
        <name>Zn(2+)</name>
        <dbReference type="ChEBI" id="CHEBI:29105"/>
        <label>2</label>
    </ligand>
</feature>
<dbReference type="PANTHER" id="PTHR30580">
    <property type="entry name" value="PRIMOSOMAL PROTEIN N"/>
    <property type="match status" value="1"/>
</dbReference>
<evidence type="ECO:0000256" key="1">
    <source>
        <dbReference type="ARBA" id="ARBA00022515"/>
    </source>
</evidence>
<dbReference type="GO" id="GO:0005524">
    <property type="term" value="F:ATP binding"/>
    <property type="evidence" value="ECO:0007669"/>
    <property type="project" value="UniProtKB-UniRule"/>
</dbReference>
<protein>
    <recommendedName>
        <fullName evidence="12">Replication restart protein PriA</fullName>
    </recommendedName>
    <alternativeName>
        <fullName evidence="12">ATP-dependent DNA helicase PriA</fullName>
        <ecNumber evidence="12">5.6.2.4</ecNumber>
    </alternativeName>
    <alternativeName>
        <fullName evidence="12">DNA 3'-5' helicase PriA</fullName>
    </alternativeName>
</protein>
<dbReference type="NCBIfam" id="TIGR00595">
    <property type="entry name" value="priA"/>
    <property type="match status" value="1"/>
</dbReference>
<dbReference type="Pfam" id="PF00271">
    <property type="entry name" value="Helicase_C"/>
    <property type="match status" value="1"/>
</dbReference>
<evidence type="ECO:0000313" key="15">
    <source>
        <dbReference type="Proteomes" id="UP000032266"/>
    </source>
</evidence>
<gene>
    <name evidence="12" type="primary">priA</name>
    <name evidence="14" type="ORF">YC6258_01037</name>
</gene>
<dbReference type="InterPro" id="IPR040498">
    <property type="entry name" value="PriA_CRR"/>
</dbReference>
<dbReference type="Pfam" id="PF18074">
    <property type="entry name" value="PriA_C"/>
    <property type="match status" value="1"/>
</dbReference>
<dbReference type="FunFam" id="3.40.50.300:FF:000489">
    <property type="entry name" value="Primosome assembly protein PriA"/>
    <property type="match status" value="1"/>
</dbReference>
<keyword evidence="1 12" id="KW-0639">Primosome</keyword>
<dbReference type="InterPro" id="IPR001650">
    <property type="entry name" value="Helicase_C-like"/>
</dbReference>
<keyword evidence="15" id="KW-1185">Reference proteome</keyword>
<keyword evidence="5 12" id="KW-0378">Hydrolase</keyword>
<comment type="cofactor">
    <cofactor evidence="12">
        <name>Zn(2+)</name>
        <dbReference type="ChEBI" id="CHEBI:29105"/>
    </cofactor>
    <text evidence="12">Binds 2 zinc ions per subunit.</text>
</comment>
<evidence type="ECO:0000256" key="2">
    <source>
        <dbReference type="ARBA" id="ARBA00022705"/>
    </source>
</evidence>
<dbReference type="Gene3D" id="3.40.1440.60">
    <property type="entry name" value="PriA, 3(prime) DNA-binding domain"/>
    <property type="match status" value="1"/>
</dbReference>
<dbReference type="NCBIfam" id="NF004065">
    <property type="entry name" value="PRK05580.1-1"/>
    <property type="match status" value="1"/>
</dbReference>
<dbReference type="KEGG" id="gsn:YC6258_01037"/>
<dbReference type="GO" id="GO:0003677">
    <property type="term" value="F:DNA binding"/>
    <property type="evidence" value="ECO:0007669"/>
    <property type="project" value="UniProtKB-UniRule"/>
</dbReference>
<dbReference type="InterPro" id="IPR041236">
    <property type="entry name" value="PriA_C"/>
</dbReference>
<dbReference type="PROSITE" id="PS51192">
    <property type="entry name" value="HELICASE_ATP_BIND_1"/>
    <property type="match status" value="1"/>
</dbReference>
<dbReference type="Gene3D" id="3.40.50.300">
    <property type="entry name" value="P-loop containing nucleotide triphosphate hydrolases"/>
    <property type="match status" value="2"/>
</dbReference>
<keyword evidence="4 12" id="KW-0547">Nucleotide-binding</keyword>
<dbReference type="CDD" id="cd17929">
    <property type="entry name" value="DEXHc_priA"/>
    <property type="match status" value="1"/>
</dbReference>
<keyword evidence="8 12" id="KW-0067">ATP-binding</keyword>
<feature type="domain" description="Helicase ATP-binding" evidence="13">
    <location>
        <begin position="202"/>
        <end position="368"/>
    </location>
</feature>
<feature type="binding site" evidence="12">
    <location>
        <position position="457"/>
    </location>
    <ligand>
        <name>Zn(2+)</name>
        <dbReference type="ChEBI" id="CHEBI:29105"/>
        <label>2</label>
    </ligand>
</feature>
<feature type="binding site" evidence="12">
    <location>
        <position position="470"/>
    </location>
    <ligand>
        <name>Zn(2+)</name>
        <dbReference type="ChEBI" id="CHEBI:29105"/>
        <label>1</label>
    </ligand>
</feature>
<keyword evidence="6 12" id="KW-0347">Helicase</keyword>